<keyword evidence="3" id="KW-1185">Reference proteome</keyword>
<comment type="similarity">
    <text evidence="1">Belongs to the ustYa family.</text>
</comment>
<reference evidence="2 3" key="1">
    <citation type="submission" date="2019-12" db="EMBL/GenBank/DDBJ databases">
        <title>Draft genome sequence of the ascomycete Xylaria multiplex DSM 110363.</title>
        <authorList>
            <person name="Buettner E."/>
            <person name="Kellner H."/>
        </authorList>
    </citation>
    <scope>NUCLEOTIDE SEQUENCE [LARGE SCALE GENOMIC DNA]</scope>
    <source>
        <strain evidence="2 3">DSM 110363</strain>
    </source>
</reference>
<dbReference type="OrthoDB" id="3687641at2759"/>
<gene>
    <name evidence="2" type="ORF">GQX73_g10561</name>
</gene>
<dbReference type="PANTHER" id="PTHR33365:SF7">
    <property type="entry name" value="TAT PATHWAY SIGNAL SEQUENCE"/>
    <property type="match status" value="1"/>
</dbReference>
<dbReference type="PANTHER" id="PTHR33365">
    <property type="entry name" value="YALI0B05434P"/>
    <property type="match status" value="1"/>
</dbReference>
<name>A0A7C8MJL4_9PEZI</name>
<evidence type="ECO:0000256" key="1">
    <source>
        <dbReference type="ARBA" id="ARBA00035112"/>
    </source>
</evidence>
<comment type="caution">
    <text evidence="2">The sequence shown here is derived from an EMBL/GenBank/DDBJ whole genome shotgun (WGS) entry which is preliminary data.</text>
</comment>
<dbReference type="AlphaFoldDB" id="A0A7C8MJL4"/>
<dbReference type="Pfam" id="PF11807">
    <property type="entry name" value="UstYa"/>
    <property type="match status" value="1"/>
</dbReference>
<protein>
    <submittedName>
        <fullName evidence="2">Uncharacterized protein</fullName>
    </submittedName>
</protein>
<proteinExistence type="inferred from homology"/>
<dbReference type="Proteomes" id="UP000481858">
    <property type="component" value="Unassembled WGS sequence"/>
</dbReference>
<sequence>MLQSSYAVFSRCPGMQALHVLISYDSWFYMGNATDRHSTQSYRWAVEQTLRMDLEITNIFMDAYLRFENENYVLRKYYTSTVNAYTSLQITASKVVFHHQTKLRIMLSSDEKQAFLPTNDGMEIAPAQSAVQYITQAVNYDIGPLTGEPRLELDQAWSRLLRPTVVRVTKDELERMNKSSIALRNGTGYIGYLEVHHMLHCVKRLYQLQYPEYYTGAVADGALSIEHRDHCLNVLIEGIMCNADTTINTYAWKNNHEIRGSRTGSRRCTDWDHLQAWANQRTLQIVDRSETMAALVPSDEFEVVESMNY</sequence>
<dbReference type="GO" id="GO:0043386">
    <property type="term" value="P:mycotoxin biosynthetic process"/>
    <property type="evidence" value="ECO:0007669"/>
    <property type="project" value="InterPro"/>
</dbReference>
<dbReference type="InterPro" id="IPR021765">
    <property type="entry name" value="UstYa-like"/>
</dbReference>
<dbReference type="EMBL" id="WUBL01000242">
    <property type="protein sequence ID" value="KAF2963011.1"/>
    <property type="molecule type" value="Genomic_DNA"/>
</dbReference>
<organism evidence="2 3">
    <name type="scientific">Xylaria multiplex</name>
    <dbReference type="NCBI Taxonomy" id="323545"/>
    <lineage>
        <taxon>Eukaryota</taxon>
        <taxon>Fungi</taxon>
        <taxon>Dikarya</taxon>
        <taxon>Ascomycota</taxon>
        <taxon>Pezizomycotina</taxon>
        <taxon>Sordariomycetes</taxon>
        <taxon>Xylariomycetidae</taxon>
        <taxon>Xylariales</taxon>
        <taxon>Xylariaceae</taxon>
        <taxon>Xylaria</taxon>
    </lineage>
</organism>
<evidence type="ECO:0000313" key="3">
    <source>
        <dbReference type="Proteomes" id="UP000481858"/>
    </source>
</evidence>
<dbReference type="InParanoid" id="A0A7C8MJL4"/>
<accession>A0A7C8MJL4</accession>
<evidence type="ECO:0000313" key="2">
    <source>
        <dbReference type="EMBL" id="KAF2963011.1"/>
    </source>
</evidence>